<dbReference type="Gene3D" id="2.40.70.10">
    <property type="entry name" value="Acid Proteases"/>
    <property type="match status" value="1"/>
</dbReference>
<dbReference type="PANTHER" id="PTHR33067">
    <property type="entry name" value="RNA-DIRECTED DNA POLYMERASE-RELATED"/>
    <property type="match status" value="1"/>
</dbReference>
<dbReference type="AlphaFoldDB" id="A0A699JCU9"/>
<proteinExistence type="predicted"/>
<accession>A0A699JCU9</accession>
<protein>
    <recommendedName>
        <fullName evidence="3">Reverse transcriptase domain-containing protein</fullName>
    </recommendedName>
</protein>
<organism evidence="2">
    <name type="scientific">Tanacetum cinerariifolium</name>
    <name type="common">Dalmatian daisy</name>
    <name type="synonym">Chrysanthemum cinerariifolium</name>
    <dbReference type="NCBI Taxonomy" id="118510"/>
    <lineage>
        <taxon>Eukaryota</taxon>
        <taxon>Viridiplantae</taxon>
        <taxon>Streptophyta</taxon>
        <taxon>Embryophyta</taxon>
        <taxon>Tracheophyta</taxon>
        <taxon>Spermatophyta</taxon>
        <taxon>Magnoliopsida</taxon>
        <taxon>eudicotyledons</taxon>
        <taxon>Gunneridae</taxon>
        <taxon>Pentapetalae</taxon>
        <taxon>asterids</taxon>
        <taxon>campanulids</taxon>
        <taxon>Asterales</taxon>
        <taxon>Asteraceae</taxon>
        <taxon>Asteroideae</taxon>
        <taxon>Anthemideae</taxon>
        <taxon>Anthemidinae</taxon>
        <taxon>Tanacetum</taxon>
    </lineage>
</organism>
<dbReference type="EMBL" id="BKCJ010398711">
    <property type="protein sequence ID" value="GFA28799.1"/>
    <property type="molecule type" value="Genomic_DNA"/>
</dbReference>
<dbReference type="PANTHER" id="PTHR33067:SF9">
    <property type="entry name" value="RNA-DIRECTED DNA POLYMERASE"/>
    <property type="match status" value="1"/>
</dbReference>
<sequence>MMNFMQNLYNNKPSSSSSLPSNTIPNPKGEAKAIMTRSGMTYKEPPIPPLGVEQQEPTEETTDTELPSIEDIQPPSVQVQVQEDKPIEEPSVIIPKAKANLPYPSRLVKENIHEKDDILAAKFIEIFRDLHFELSFADALMHMPKFAPMFKKLLNNKNKLIELTKTPLNENCSAVVLKKLPEKLDLGASINLMPLSIWKNLKLPMLNDTKMVLELAYRTISKPTGVAKNVFVKVGKFYFPADFVVLDFVADPRVPLILGRPFLSTAHAIINVDEREIIIRQNQQSLTIQCGDIPSIKKVEQINKIDFINAGGIDFESGEIENFLNDDSIPFGVEDSPFNVDEDILFLESLLSEDPIPPHPIIPNQTKLPIEEPKHSFKMGHEHFNTNLVTKNVVESSTKNLIPIPHEGEVVSENGSQSTEPVNNNSSIFTTISNPLFDNNKINSDEINSHVESNSDESTSNHDTVKSDYLDEIYGPFIPIHILEEERIRREHADYINRMEMLFTINPRPHPTNDNTNVESFSLYPNPIQESDPRQEEINVVTITNDVLPPRDDNDDSDEKVDAVDVLRVDHFIQNSEHEYSESEDSDFDNPPLPLPPLEPPDKEFDLEIAFEK</sequence>
<feature type="compositionally biased region" description="Basic and acidic residues" evidence="1">
    <location>
        <begin position="572"/>
        <end position="581"/>
    </location>
</feature>
<feature type="region of interest" description="Disordered" evidence="1">
    <location>
        <begin position="1"/>
        <end position="65"/>
    </location>
</feature>
<evidence type="ECO:0000313" key="2">
    <source>
        <dbReference type="EMBL" id="GFA28799.1"/>
    </source>
</evidence>
<feature type="compositionally biased region" description="Basic and acidic residues" evidence="1">
    <location>
        <begin position="600"/>
        <end position="613"/>
    </location>
</feature>
<comment type="caution">
    <text evidence="2">The sequence shown here is derived from an EMBL/GenBank/DDBJ whole genome shotgun (WGS) entry which is preliminary data.</text>
</comment>
<feature type="compositionally biased region" description="Low complexity" evidence="1">
    <location>
        <begin position="10"/>
        <end position="27"/>
    </location>
</feature>
<gene>
    <name evidence="2" type="ORF">Tci_600771</name>
</gene>
<reference evidence="2" key="1">
    <citation type="journal article" date="2019" name="Sci. Rep.">
        <title>Draft genome of Tanacetum cinerariifolium, the natural source of mosquito coil.</title>
        <authorList>
            <person name="Yamashiro T."/>
            <person name="Shiraishi A."/>
            <person name="Satake H."/>
            <person name="Nakayama K."/>
        </authorList>
    </citation>
    <scope>NUCLEOTIDE SEQUENCE</scope>
</reference>
<evidence type="ECO:0000256" key="1">
    <source>
        <dbReference type="SAM" id="MobiDB-lite"/>
    </source>
</evidence>
<dbReference type="InterPro" id="IPR021109">
    <property type="entry name" value="Peptidase_aspartic_dom_sf"/>
</dbReference>
<name>A0A699JCU9_TANCI</name>
<dbReference type="CDD" id="cd00303">
    <property type="entry name" value="retropepsin_like"/>
    <property type="match status" value="1"/>
</dbReference>
<feature type="region of interest" description="Disordered" evidence="1">
    <location>
        <begin position="572"/>
        <end position="613"/>
    </location>
</feature>
<dbReference type="SUPFAM" id="SSF50630">
    <property type="entry name" value="Acid proteases"/>
    <property type="match status" value="1"/>
</dbReference>
<evidence type="ECO:0008006" key="3">
    <source>
        <dbReference type="Google" id="ProtNLM"/>
    </source>
</evidence>